<dbReference type="SMART" id="SM00748">
    <property type="entry name" value="HEPN"/>
    <property type="match status" value="1"/>
</dbReference>
<comment type="caution">
    <text evidence="2">The sequence shown here is derived from an EMBL/GenBank/DDBJ whole genome shotgun (WGS) entry which is preliminary data.</text>
</comment>
<sequence length="130" mass="15336">MKRNNSKNFLSWIQKANEDFALAKVILKEKGFYAHICLLCQQAVEKYLKSFIIKNRKEPPLIHNLNTLAEICKEYNIDLSYYETELRILTQYYIPAKYPIPSIVIFTKEEAKKAIEFAGKIIEKIQEEME</sequence>
<evidence type="ECO:0000313" key="3">
    <source>
        <dbReference type="Proteomes" id="UP000182278"/>
    </source>
</evidence>
<name>A0A1J4S988_9BACT</name>
<proteinExistence type="predicted"/>
<dbReference type="AlphaFoldDB" id="A0A1J4S988"/>
<dbReference type="EMBL" id="MNUO01000118">
    <property type="protein sequence ID" value="OIN95979.1"/>
    <property type="molecule type" value="Genomic_DNA"/>
</dbReference>
<dbReference type="InterPro" id="IPR007842">
    <property type="entry name" value="HEPN_dom"/>
</dbReference>
<feature type="domain" description="HEPN" evidence="1">
    <location>
        <begin position="14"/>
        <end position="121"/>
    </location>
</feature>
<dbReference type="Proteomes" id="UP000182278">
    <property type="component" value="Unassembled WGS sequence"/>
</dbReference>
<dbReference type="Gene3D" id="1.20.120.330">
    <property type="entry name" value="Nucleotidyltransferases domain 2"/>
    <property type="match status" value="1"/>
</dbReference>
<gene>
    <name evidence="2" type="ORF">AUJ66_07735</name>
</gene>
<dbReference type="Pfam" id="PF05168">
    <property type="entry name" value="HEPN"/>
    <property type="match status" value="1"/>
</dbReference>
<evidence type="ECO:0000259" key="1">
    <source>
        <dbReference type="PROSITE" id="PS50910"/>
    </source>
</evidence>
<accession>A0A1J4S988</accession>
<organism evidence="2 3">
    <name type="scientific">Candidatus Desantisbacteria bacterium CG1_02_38_46</name>
    <dbReference type="NCBI Taxonomy" id="1817893"/>
    <lineage>
        <taxon>Bacteria</taxon>
        <taxon>Candidatus Desantisiibacteriota</taxon>
    </lineage>
</organism>
<dbReference type="SUPFAM" id="SSF81593">
    <property type="entry name" value="Nucleotidyltransferase substrate binding subunit/domain"/>
    <property type="match status" value="1"/>
</dbReference>
<dbReference type="PROSITE" id="PS50910">
    <property type="entry name" value="HEPN"/>
    <property type="match status" value="1"/>
</dbReference>
<protein>
    <recommendedName>
        <fullName evidence="1">HEPN domain-containing protein</fullName>
    </recommendedName>
</protein>
<evidence type="ECO:0000313" key="2">
    <source>
        <dbReference type="EMBL" id="OIN95979.1"/>
    </source>
</evidence>
<dbReference type="STRING" id="1817893.AUJ66_07735"/>
<reference evidence="2 3" key="1">
    <citation type="journal article" date="2016" name="Environ. Microbiol.">
        <title>Genomic resolution of a cold subsurface aquifer community provides metabolic insights for novel microbes adapted to high CO concentrations.</title>
        <authorList>
            <person name="Probst A.J."/>
            <person name="Castelle C.J."/>
            <person name="Singh A."/>
            <person name="Brown C.T."/>
            <person name="Anantharaman K."/>
            <person name="Sharon I."/>
            <person name="Hug L.A."/>
            <person name="Burstein D."/>
            <person name="Emerson J.B."/>
            <person name="Thomas B.C."/>
            <person name="Banfield J.F."/>
        </authorList>
    </citation>
    <scope>NUCLEOTIDE SEQUENCE [LARGE SCALE GENOMIC DNA]</scope>
    <source>
        <strain evidence="2">CG1_02_38_46</strain>
    </source>
</reference>